<gene>
    <name evidence="2" type="ORF">SAMN05216297_11718</name>
</gene>
<accession>A0A1I1WS52</accession>
<dbReference type="Proteomes" id="UP000199672">
    <property type="component" value="Unassembled WGS sequence"/>
</dbReference>
<reference evidence="3" key="1">
    <citation type="submission" date="2016-10" db="EMBL/GenBank/DDBJ databases">
        <authorList>
            <person name="Varghese N."/>
            <person name="Submissions S."/>
        </authorList>
    </citation>
    <scope>NUCLEOTIDE SEQUENCE [LARGE SCALE GENOMIC DNA]</scope>
    <source>
        <strain evidence="3">CGMCC 1.10370</strain>
    </source>
</reference>
<evidence type="ECO:0000313" key="2">
    <source>
        <dbReference type="EMBL" id="SFD98014.1"/>
    </source>
</evidence>
<dbReference type="EMBL" id="FOMH01000017">
    <property type="protein sequence ID" value="SFD98014.1"/>
    <property type="molecule type" value="Genomic_DNA"/>
</dbReference>
<evidence type="ECO:0000313" key="3">
    <source>
        <dbReference type="Proteomes" id="UP000199672"/>
    </source>
</evidence>
<name>A0A1I1WS52_9FLAO</name>
<organism evidence="2 3">
    <name type="scientific">Flavobacterium phragmitis</name>
    <dbReference type="NCBI Taxonomy" id="739143"/>
    <lineage>
        <taxon>Bacteria</taxon>
        <taxon>Pseudomonadati</taxon>
        <taxon>Bacteroidota</taxon>
        <taxon>Flavobacteriia</taxon>
        <taxon>Flavobacteriales</taxon>
        <taxon>Flavobacteriaceae</taxon>
        <taxon>Flavobacterium</taxon>
    </lineage>
</organism>
<dbReference type="InterPro" id="IPR014756">
    <property type="entry name" value="Ig_E-set"/>
</dbReference>
<feature type="signal peptide" evidence="1">
    <location>
        <begin position="1"/>
        <end position="22"/>
    </location>
</feature>
<dbReference type="Gene3D" id="2.60.40.10">
    <property type="entry name" value="Immunoglobulins"/>
    <property type="match status" value="2"/>
</dbReference>
<protein>
    <submittedName>
        <fullName evidence="2">Complex I intermediate-associated protein 30 (CIA30)</fullName>
    </submittedName>
</protein>
<sequence length="367" mass="39032">MIDKIKYRILILFALVAFTACENNDSVTANVEAMVAEPGDLLNQAFPSNKVRVEGQGLQGLKKITLDNKIDISFNPNYNSDKAFIFTIPFDEKLGSRFGVQPITFITATGSITKNIELLQPVPTVTKTIPAVATPGFPLEIEGTWFYNISSITLGGKALSYTTKSSSSIIIGLPANAVSGSELVITTPGGSAKKTIDFATIVLISDFDGNGARTEWTSYGDVESFNTSTAGGPTGNYATLVWAGSTANGYNGSSGGGGASFLSTSNTDATKAYIDMDVSANVVGAQFAIQLNTIDGVNYGYNFKITDINWTTKTISIADFKDNYGFGSNTAETLNPSKINEIKVGIAQGDSPNPSAIKFDNIKIRYQ</sequence>
<dbReference type="OrthoDB" id="7061696at2"/>
<dbReference type="RefSeq" id="WP_091498385.1">
    <property type="nucleotide sequence ID" value="NZ_FOMH01000017.1"/>
</dbReference>
<keyword evidence="1" id="KW-0732">Signal</keyword>
<dbReference type="PROSITE" id="PS51257">
    <property type="entry name" value="PROKAR_LIPOPROTEIN"/>
    <property type="match status" value="1"/>
</dbReference>
<keyword evidence="3" id="KW-1185">Reference proteome</keyword>
<dbReference type="InterPro" id="IPR013783">
    <property type="entry name" value="Ig-like_fold"/>
</dbReference>
<evidence type="ECO:0000256" key="1">
    <source>
        <dbReference type="SAM" id="SignalP"/>
    </source>
</evidence>
<dbReference type="STRING" id="739143.SAMN05216297_11718"/>
<proteinExistence type="predicted"/>
<feature type="chain" id="PRO_5011537923" evidence="1">
    <location>
        <begin position="23"/>
        <end position="367"/>
    </location>
</feature>
<dbReference type="SUPFAM" id="SSF81296">
    <property type="entry name" value="E set domains"/>
    <property type="match status" value="1"/>
</dbReference>
<dbReference type="AlphaFoldDB" id="A0A1I1WS52"/>